<evidence type="ECO:0000256" key="1">
    <source>
        <dbReference type="ARBA" id="ARBA00023125"/>
    </source>
</evidence>
<reference evidence="2 3" key="1">
    <citation type="submission" date="2017-11" db="EMBL/GenBank/DDBJ databases">
        <title>Animal gut microbial communities from fecal samples from Wisconsin, USA.</title>
        <authorList>
            <person name="Neumann A."/>
        </authorList>
    </citation>
    <scope>NUCLEOTIDE SEQUENCE [LARGE SCALE GENOMIC DNA]</scope>
    <source>
        <strain evidence="2 3">UWS3</strain>
    </source>
</reference>
<dbReference type="GO" id="GO:0003677">
    <property type="term" value="F:DNA binding"/>
    <property type="evidence" value="ECO:0007669"/>
    <property type="project" value="UniProtKB-KW"/>
</dbReference>
<dbReference type="Pfam" id="PF02082">
    <property type="entry name" value="Rrf2"/>
    <property type="match status" value="1"/>
</dbReference>
<comment type="caution">
    <text evidence="2">The sequence shown here is derived from an EMBL/GenBank/DDBJ whole genome shotgun (WGS) entry which is preliminary data.</text>
</comment>
<organism evidence="2 3">
    <name type="scientific">Hallerella succinigenes</name>
    <dbReference type="NCBI Taxonomy" id="1896222"/>
    <lineage>
        <taxon>Bacteria</taxon>
        <taxon>Pseudomonadati</taxon>
        <taxon>Fibrobacterota</taxon>
        <taxon>Fibrobacteria</taxon>
        <taxon>Fibrobacterales</taxon>
        <taxon>Fibrobacteraceae</taxon>
        <taxon>Hallerella</taxon>
    </lineage>
</organism>
<name>A0A2M9A5B9_9BACT</name>
<dbReference type="InterPro" id="IPR036390">
    <property type="entry name" value="WH_DNA-bd_sf"/>
</dbReference>
<gene>
    <name evidence="2" type="ORF">BGX16_0793</name>
</gene>
<dbReference type="PROSITE" id="PS01332">
    <property type="entry name" value="HTH_RRF2_1"/>
    <property type="match status" value="1"/>
</dbReference>
<dbReference type="RefSeq" id="WP_100424883.1">
    <property type="nucleotide sequence ID" value="NZ_JAXFBG010000067.1"/>
</dbReference>
<dbReference type="NCBIfam" id="TIGR00738">
    <property type="entry name" value="rrf2_super"/>
    <property type="match status" value="1"/>
</dbReference>
<sequence>MIVSTKGRYALRVMTDLAQQHNDEFIPLKDIVTRQGISQKYAEAIMALLSKAGLIEATRGKTGGYRLNRAPKDYMVGEILRATEGTLAPVACLEDDAVPCAHSKVCTTLPLWTELNQIVTSFLDSISLEDLTHKRIKSKAATSK</sequence>
<dbReference type="Gene3D" id="1.10.10.10">
    <property type="entry name" value="Winged helix-like DNA-binding domain superfamily/Winged helix DNA-binding domain"/>
    <property type="match status" value="1"/>
</dbReference>
<dbReference type="PROSITE" id="PS51197">
    <property type="entry name" value="HTH_RRF2_2"/>
    <property type="match status" value="1"/>
</dbReference>
<dbReference type="SUPFAM" id="SSF46785">
    <property type="entry name" value="Winged helix' DNA-binding domain"/>
    <property type="match status" value="1"/>
</dbReference>
<keyword evidence="1" id="KW-0238">DNA-binding</keyword>
<dbReference type="InterPro" id="IPR036388">
    <property type="entry name" value="WH-like_DNA-bd_sf"/>
</dbReference>
<accession>A0A2M9A5B9</accession>
<dbReference type="PANTHER" id="PTHR33221:SF5">
    <property type="entry name" value="HTH-TYPE TRANSCRIPTIONAL REGULATOR ISCR"/>
    <property type="match status" value="1"/>
</dbReference>
<dbReference type="AlphaFoldDB" id="A0A2M9A5B9"/>
<dbReference type="PANTHER" id="PTHR33221">
    <property type="entry name" value="WINGED HELIX-TURN-HELIX TRANSCRIPTIONAL REGULATOR, RRF2 FAMILY"/>
    <property type="match status" value="1"/>
</dbReference>
<dbReference type="GO" id="GO:0005829">
    <property type="term" value="C:cytosol"/>
    <property type="evidence" value="ECO:0007669"/>
    <property type="project" value="TreeGrafter"/>
</dbReference>
<keyword evidence="3" id="KW-1185">Reference proteome</keyword>
<dbReference type="Proteomes" id="UP000231134">
    <property type="component" value="Unassembled WGS sequence"/>
</dbReference>
<evidence type="ECO:0000313" key="2">
    <source>
        <dbReference type="EMBL" id="PJJ40843.1"/>
    </source>
</evidence>
<dbReference type="InterPro" id="IPR000944">
    <property type="entry name" value="Tscrpt_reg_Rrf2"/>
</dbReference>
<proteinExistence type="predicted"/>
<dbReference type="OrthoDB" id="9808360at2"/>
<dbReference type="GO" id="GO:0003700">
    <property type="term" value="F:DNA-binding transcription factor activity"/>
    <property type="evidence" value="ECO:0007669"/>
    <property type="project" value="TreeGrafter"/>
</dbReference>
<evidence type="ECO:0000313" key="3">
    <source>
        <dbReference type="Proteomes" id="UP000231134"/>
    </source>
</evidence>
<protein>
    <submittedName>
        <fullName evidence="2">BadM/Rrf2 family transcriptional regulator</fullName>
    </submittedName>
</protein>
<dbReference type="EMBL" id="PGEX01000001">
    <property type="protein sequence ID" value="PJJ40843.1"/>
    <property type="molecule type" value="Genomic_DNA"/>
</dbReference>
<dbReference type="InterPro" id="IPR030489">
    <property type="entry name" value="TR_Rrf2-type_CS"/>
</dbReference>